<feature type="compositionally biased region" description="Basic residues" evidence="1">
    <location>
        <begin position="498"/>
        <end position="513"/>
    </location>
</feature>
<dbReference type="EMBL" id="JAPZBQ010000006">
    <property type="protein sequence ID" value="KAJ5322976.1"/>
    <property type="molecule type" value="Genomic_DNA"/>
</dbReference>
<feature type="compositionally biased region" description="Gly residues" evidence="1">
    <location>
        <begin position="515"/>
        <end position="577"/>
    </location>
</feature>
<dbReference type="InterPro" id="IPR001394">
    <property type="entry name" value="Peptidase_C19_UCH"/>
</dbReference>
<gene>
    <name evidence="3" type="ORF">N7452_011265</name>
</gene>
<dbReference type="InterPro" id="IPR028889">
    <property type="entry name" value="USP"/>
</dbReference>
<feature type="domain" description="USP" evidence="2">
    <location>
        <begin position="20"/>
        <end position="315"/>
    </location>
</feature>
<dbReference type="Proteomes" id="UP001147695">
    <property type="component" value="Unassembled WGS sequence"/>
</dbReference>
<organism evidence="3 4">
    <name type="scientific">Penicillium brevicompactum</name>
    <dbReference type="NCBI Taxonomy" id="5074"/>
    <lineage>
        <taxon>Eukaryota</taxon>
        <taxon>Fungi</taxon>
        <taxon>Dikarya</taxon>
        <taxon>Ascomycota</taxon>
        <taxon>Pezizomycotina</taxon>
        <taxon>Eurotiomycetes</taxon>
        <taxon>Eurotiomycetidae</taxon>
        <taxon>Eurotiales</taxon>
        <taxon>Aspergillaceae</taxon>
        <taxon>Penicillium</taxon>
    </lineage>
</organism>
<dbReference type="Gene3D" id="3.90.70.10">
    <property type="entry name" value="Cysteine proteinases"/>
    <property type="match status" value="1"/>
</dbReference>
<dbReference type="AlphaFoldDB" id="A0A9W9Q1S3"/>
<sequence>MGRSSVPKEWGATIPAKTTIGFVNEGLFCYRNAAIQALLHAPVFLNWLNWYKNHHAPENNICIMGEDGGPCKVCLFHDLSTSYWGADGAGTAKAFTALTDQLFRGWKGKDVAEANLQQEDASEYRESEIFGFETTEHTQCKVCGNPTITQRTNSTSLRVSSEANPKARTIEDTLTVKSQPYTSMVACALCKGDQSSREVITNPPEILFVHMERLGFTKEGPGKKIEYPIKLQDFTLDKKYNSLKVDVEYELTSVILHHAMFEFDLGGHYTILVKGKDGGWTHLDDASKPVSMTGEQMAETMSFCGDAYGFTFRRKPLDETDFLNNTTAIVQATPVEKPQPFSGSAEGEKMMEYIGKLFEYQRAQLSKDWDDGAAKRKLEWDTWADSRDAKRQKNDADELEKLLQEYEDAEGGDKGAEGGDDGANADADAVAAPKKASIIQGLKHHGLLRVTLTTPNGSRPLDLTMKGLGQNKVLQVPPRRGADRVAKTKAIDNATKASRARKGRKGKKGKKGTKVAGGDGGGAGGGADGGGGGADGGAGGGGGAGAGAGADGGGADGGGADGGGGDGGGAGGGGAGA</sequence>
<dbReference type="PANTHER" id="PTHR24006:SF747">
    <property type="entry name" value="UBIQUITIN CARBOXYL-TERMINAL HYDROLASE 20"/>
    <property type="match status" value="1"/>
</dbReference>
<dbReference type="GO" id="GO:0004843">
    <property type="term" value="F:cysteine-type deubiquitinase activity"/>
    <property type="evidence" value="ECO:0007669"/>
    <property type="project" value="InterPro"/>
</dbReference>
<comment type="caution">
    <text evidence="3">The sequence shown here is derived from an EMBL/GenBank/DDBJ whole genome shotgun (WGS) entry which is preliminary data.</text>
</comment>
<protein>
    <submittedName>
        <fullName evidence="3">Peptidase C19 ubiquitin carboxyl-terminal hydrolase 2</fullName>
    </submittedName>
</protein>
<evidence type="ECO:0000256" key="1">
    <source>
        <dbReference type="SAM" id="MobiDB-lite"/>
    </source>
</evidence>
<name>A0A9W9Q1S3_PENBR</name>
<dbReference type="GO" id="GO:0016579">
    <property type="term" value="P:protein deubiquitination"/>
    <property type="evidence" value="ECO:0007669"/>
    <property type="project" value="InterPro"/>
</dbReference>
<dbReference type="GO" id="GO:0005634">
    <property type="term" value="C:nucleus"/>
    <property type="evidence" value="ECO:0007669"/>
    <property type="project" value="TreeGrafter"/>
</dbReference>
<dbReference type="GO" id="GO:0005829">
    <property type="term" value="C:cytosol"/>
    <property type="evidence" value="ECO:0007669"/>
    <property type="project" value="TreeGrafter"/>
</dbReference>
<feature type="region of interest" description="Disordered" evidence="1">
    <location>
        <begin position="478"/>
        <end position="577"/>
    </location>
</feature>
<dbReference type="SUPFAM" id="SSF54001">
    <property type="entry name" value="Cysteine proteinases"/>
    <property type="match status" value="1"/>
</dbReference>
<feature type="compositionally biased region" description="Basic and acidic residues" evidence="1">
    <location>
        <begin position="480"/>
        <end position="490"/>
    </location>
</feature>
<evidence type="ECO:0000259" key="2">
    <source>
        <dbReference type="PROSITE" id="PS50235"/>
    </source>
</evidence>
<dbReference type="PANTHER" id="PTHR24006">
    <property type="entry name" value="UBIQUITIN CARBOXYL-TERMINAL HYDROLASE"/>
    <property type="match status" value="1"/>
</dbReference>
<evidence type="ECO:0000313" key="4">
    <source>
        <dbReference type="Proteomes" id="UP001147695"/>
    </source>
</evidence>
<evidence type="ECO:0000313" key="3">
    <source>
        <dbReference type="EMBL" id="KAJ5322976.1"/>
    </source>
</evidence>
<reference evidence="3" key="2">
    <citation type="journal article" date="2023" name="IMA Fungus">
        <title>Comparative genomic study of the Penicillium genus elucidates a diverse pangenome and 15 lateral gene transfer events.</title>
        <authorList>
            <person name="Petersen C."/>
            <person name="Sorensen T."/>
            <person name="Nielsen M.R."/>
            <person name="Sondergaard T.E."/>
            <person name="Sorensen J.L."/>
            <person name="Fitzpatrick D.A."/>
            <person name="Frisvad J.C."/>
            <person name="Nielsen K.L."/>
        </authorList>
    </citation>
    <scope>NUCLEOTIDE SEQUENCE</scope>
    <source>
        <strain evidence="3">IBT 35673</strain>
    </source>
</reference>
<dbReference type="PROSITE" id="PS50235">
    <property type="entry name" value="USP_3"/>
    <property type="match status" value="1"/>
</dbReference>
<dbReference type="InterPro" id="IPR050164">
    <property type="entry name" value="Peptidase_C19"/>
</dbReference>
<reference evidence="3" key="1">
    <citation type="submission" date="2022-12" db="EMBL/GenBank/DDBJ databases">
        <authorList>
            <person name="Petersen C."/>
        </authorList>
    </citation>
    <scope>NUCLEOTIDE SEQUENCE</scope>
    <source>
        <strain evidence="3">IBT 35673</strain>
    </source>
</reference>
<keyword evidence="3" id="KW-0378">Hydrolase</keyword>
<dbReference type="Pfam" id="PF00443">
    <property type="entry name" value="UCH"/>
    <property type="match status" value="1"/>
</dbReference>
<dbReference type="InterPro" id="IPR038765">
    <property type="entry name" value="Papain-like_cys_pep_sf"/>
</dbReference>
<accession>A0A9W9Q1S3</accession>
<proteinExistence type="predicted"/>